<evidence type="ECO:0000256" key="1">
    <source>
        <dbReference type="ARBA" id="ARBA00001400"/>
    </source>
</evidence>
<dbReference type="SMART" id="SM00987">
    <property type="entry name" value="UreE_C"/>
    <property type="match status" value="1"/>
</dbReference>
<dbReference type="InterPro" id="IPR036895">
    <property type="entry name" value="Uracil-DNA_glycosylase-like_sf"/>
</dbReference>
<keyword evidence="9" id="KW-0408">Iron</keyword>
<feature type="region of interest" description="Disordered" evidence="12">
    <location>
        <begin position="14"/>
        <end position="95"/>
    </location>
</feature>
<keyword evidence="8 14" id="KW-0378">Hydrolase</keyword>
<evidence type="ECO:0000256" key="8">
    <source>
        <dbReference type="ARBA" id="ARBA00022801"/>
    </source>
</evidence>
<dbReference type="NCBIfam" id="TIGR00758">
    <property type="entry name" value="UDG_fam4"/>
    <property type="match status" value="1"/>
</dbReference>
<proteinExistence type="inferred from homology"/>
<gene>
    <name evidence="14" type="ORF">MUN46_000220</name>
</gene>
<evidence type="ECO:0000259" key="13">
    <source>
        <dbReference type="SMART" id="SM00986"/>
    </source>
</evidence>
<evidence type="ECO:0000313" key="15">
    <source>
        <dbReference type="Proteomes" id="UP001165481"/>
    </source>
</evidence>
<dbReference type="EMBL" id="JAKZJU020000001">
    <property type="protein sequence ID" value="MDL2058389.1"/>
    <property type="molecule type" value="Genomic_DNA"/>
</dbReference>
<dbReference type="InterPro" id="IPR005122">
    <property type="entry name" value="Uracil-DNA_glycosylase-like"/>
</dbReference>
<reference evidence="14" key="1">
    <citation type="submission" date="2023-03" db="EMBL/GenBank/DDBJ databases">
        <title>Mesosutterella sp. nov. isolated from porcine feces.</title>
        <authorList>
            <person name="Yu S."/>
        </authorList>
    </citation>
    <scope>NUCLEOTIDE SEQUENCE</scope>
    <source>
        <strain evidence="14">AGMB02718</strain>
    </source>
</reference>
<sequence length="297" mass="31254">MPLDAERSRIWEALGIGPQWIERGAEDPLLPSGTRASAAPVSAPAPAPAPVPPRPAPFRSPEPSGRAQPAAAAAVAAPQARQAAAPAPAPAASGPSAHEKTLAIFEGIGSATWEELARRVPLCEACGLAKTRIRTVFADGAPGCPLVMVGEAPGAEEDMQGKPFVGKSGQLLTHALEAVGIERGRDAAIVNVLKCRPPHNRDPEPGEVTLCRHFLDRQLELLAPKALVLMGRPAASTVLGTDLSIARLRGVVHEVEIGGRRVPAIVTYHPSYLLRSLTEKEKFWHDLLAAKRLLAAA</sequence>
<evidence type="ECO:0000256" key="3">
    <source>
        <dbReference type="ARBA" id="ARBA00012030"/>
    </source>
</evidence>
<dbReference type="RefSeq" id="WP_243376900.1">
    <property type="nucleotide sequence ID" value="NZ_JAKZJU020000001.1"/>
</dbReference>
<dbReference type="InterPro" id="IPR051536">
    <property type="entry name" value="UDG_Type-4/5"/>
</dbReference>
<organism evidence="14 15">
    <name type="scientific">Mesosutterella faecium</name>
    <dbReference type="NCBI Taxonomy" id="2925194"/>
    <lineage>
        <taxon>Bacteria</taxon>
        <taxon>Pseudomonadati</taxon>
        <taxon>Pseudomonadota</taxon>
        <taxon>Betaproteobacteria</taxon>
        <taxon>Burkholderiales</taxon>
        <taxon>Sutterellaceae</taxon>
        <taxon>Mesosutterella</taxon>
    </lineage>
</organism>
<evidence type="ECO:0000256" key="10">
    <source>
        <dbReference type="ARBA" id="ARBA00023014"/>
    </source>
</evidence>
<keyword evidence="10" id="KW-0411">Iron-sulfur</keyword>
<dbReference type="GO" id="GO:0004844">
    <property type="term" value="F:uracil DNA N-glycosylase activity"/>
    <property type="evidence" value="ECO:0007669"/>
    <property type="project" value="UniProtKB-EC"/>
</dbReference>
<protein>
    <recommendedName>
        <fullName evidence="4">Type-4 uracil-DNA glycosylase</fullName>
        <ecNumber evidence="3">3.2.2.27</ecNumber>
    </recommendedName>
</protein>
<feature type="domain" description="Uracil-DNA glycosylase-like" evidence="13">
    <location>
        <begin position="137"/>
        <end position="288"/>
    </location>
</feature>
<evidence type="ECO:0000256" key="9">
    <source>
        <dbReference type="ARBA" id="ARBA00023004"/>
    </source>
</evidence>
<dbReference type="Gene3D" id="3.40.470.10">
    <property type="entry name" value="Uracil-DNA glycosylase-like domain"/>
    <property type="match status" value="1"/>
</dbReference>
<keyword evidence="7" id="KW-0227">DNA damage</keyword>
<evidence type="ECO:0000256" key="12">
    <source>
        <dbReference type="SAM" id="MobiDB-lite"/>
    </source>
</evidence>
<feature type="compositionally biased region" description="Low complexity" evidence="12">
    <location>
        <begin position="63"/>
        <end position="95"/>
    </location>
</feature>
<comment type="similarity">
    <text evidence="2">Belongs to the uracil-DNA glycosylase (UDG) superfamily. Type 4 (UDGa) family.</text>
</comment>
<dbReference type="InterPro" id="IPR005273">
    <property type="entry name" value="Ura-DNA_glyco_family4"/>
</dbReference>
<evidence type="ECO:0000256" key="7">
    <source>
        <dbReference type="ARBA" id="ARBA00022763"/>
    </source>
</evidence>
<dbReference type="Pfam" id="PF03167">
    <property type="entry name" value="UDG"/>
    <property type="match status" value="1"/>
</dbReference>
<dbReference type="SMART" id="SM00986">
    <property type="entry name" value="UDG"/>
    <property type="match status" value="1"/>
</dbReference>
<dbReference type="Proteomes" id="UP001165481">
    <property type="component" value="Unassembled WGS sequence"/>
</dbReference>
<accession>A0ABT7IJ49</accession>
<keyword evidence="5" id="KW-0004">4Fe-4S</keyword>
<name>A0ABT7IJ49_9BURK</name>
<dbReference type="PANTHER" id="PTHR33693:SF1">
    <property type="entry name" value="TYPE-4 URACIL-DNA GLYCOSYLASE"/>
    <property type="match status" value="1"/>
</dbReference>
<evidence type="ECO:0000256" key="5">
    <source>
        <dbReference type="ARBA" id="ARBA00022485"/>
    </source>
</evidence>
<dbReference type="EC" id="3.2.2.27" evidence="3"/>
<keyword evidence="6" id="KW-0479">Metal-binding</keyword>
<keyword evidence="11" id="KW-0234">DNA repair</keyword>
<keyword evidence="14" id="KW-0326">Glycosidase</keyword>
<dbReference type="CDD" id="cd10030">
    <property type="entry name" value="UDG-F4_TTUDGA_SPO1dp_like"/>
    <property type="match status" value="1"/>
</dbReference>
<dbReference type="SUPFAM" id="SSF52141">
    <property type="entry name" value="Uracil-DNA glycosylase-like"/>
    <property type="match status" value="1"/>
</dbReference>
<feature type="compositionally biased region" description="Pro residues" evidence="12">
    <location>
        <begin position="43"/>
        <end position="60"/>
    </location>
</feature>
<comment type="catalytic activity">
    <reaction evidence="1">
        <text>Hydrolyzes single-stranded DNA or mismatched double-stranded DNA and polynucleotides, releasing free uracil.</text>
        <dbReference type="EC" id="3.2.2.27"/>
    </reaction>
</comment>
<dbReference type="PANTHER" id="PTHR33693">
    <property type="entry name" value="TYPE-5 URACIL-DNA GLYCOSYLASE"/>
    <property type="match status" value="1"/>
</dbReference>
<evidence type="ECO:0000256" key="6">
    <source>
        <dbReference type="ARBA" id="ARBA00022723"/>
    </source>
</evidence>
<comment type="caution">
    <text evidence="14">The sequence shown here is derived from an EMBL/GenBank/DDBJ whole genome shotgun (WGS) entry which is preliminary data.</text>
</comment>
<keyword evidence="15" id="KW-1185">Reference proteome</keyword>
<evidence type="ECO:0000313" key="14">
    <source>
        <dbReference type="EMBL" id="MDL2058389.1"/>
    </source>
</evidence>
<evidence type="ECO:0000256" key="11">
    <source>
        <dbReference type="ARBA" id="ARBA00023204"/>
    </source>
</evidence>
<evidence type="ECO:0000256" key="2">
    <source>
        <dbReference type="ARBA" id="ARBA00006521"/>
    </source>
</evidence>
<evidence type="ECO:0000256" key="4">
    <source>
        <dbReference type="ARBA" id="ARBA00019403"/>
    </source>
</evidence>